<dbReference type="AlphaFoldDB" id="A0A1T5EI10"/>
<evidence type="ECO:0000313" key="2">
    <source>
        <dbReference type="Proteomes" id="UP000189981"/>
    </source>
</evidence>
<accession>A0A1T5EI10</accession>
<name>A0A1T5EI10_9SPHI</name>
<dbReference type="Proteomes" id="UP000189981">
    <property type="component" value="Unassembled WGS sequence"/>
</dbReference>
<organism evidence="1 2">
    <name type="scientific">Daejeonella lutea</name>
    <dbReference type="NCBI Taxonomy" id="572036"/>
    <lineage>
        <taxon>Bacteria</taxon>
        <taxon>Pseudomonadati</taxon>
        <taxon>Bacteroidota</taxon>
        <taxon>Sphingobacteriia</taxon>
        <taxon>Sphingobacteriales</taxon>
        <taxon>Sphingobacteriaceae</taxon>
        <taxon>Daejeonella</taxon>
    </lineage>
</organism>
<dbReference type="EMBL" id="FUYR01000003">
    <property type="protein sequence ID" value="SKB83703.1"/>
    <property type="molecule type" value="Genomic_DNA"/>
</dbReference>
<evidence type="ECO:0000313" key="1">
    <source>
        <dbReference type="EMBL" id="SKB83703.1"/>
    </source>
</evidence>
<sequence>MRIWAGIFLLFMPFVLLAQEVVSIKEGKAYNQDELAPFLHKLTKSNDFVISYRMQFTDKPTEKSDYFILAKNDSNLAAFSYIEKNQQLKPINLANKNLLLVWDTFVQNELFSIKNEKDIPNFCLEKYQIYNSHSYEFVLIGKRVMKRLLYYDPEYYDNVCYGMAERRKIINSVSVINYVVNN</sequence>
<gene>
    <name evidence="1" type="ORF">SAMN05661099_3039</name>
</gene>
<protein>
    <submittedName>
        <fullName evidence="1">Uncharacterized protein</fullName>
    </submittedName>
</protein>
<proteinExistence type="predicted"/>
<reference evidence="2" key="1">
    <citation type="submission" date="2017-02" db="EMBL/GenBank/DDBJ databases">
        <authorList>
            <person name="Varghese N."/>
            <person name="Submissions S."/>
        </authorList>
    </citation>
    <scope>NUCLEOTIDE SEQUENCE [LARGE SCALE GENOMIC DNA]</scope>
    <source>
        <strain evidence="2">DSM 22385</strain>
    </source>
</reference>
<keyword evidence="2" id="KW-1185">Reference proteome</keyword>
<dbReference type="STRING" id="572036.SAMN05661099_3039"/>
<dbReference type="OrthoDB" id="881598at2"/>
<dbReference type="RefSeq" id="WP_079703542.1">
    <property type="nucleotide sequence ID" value="NZ_FUYR01000003.1"/>
</dbReference>